<gene>
    <name evidence="2" type="primary">LOC105229283</name>
</gene>
<evidence type="ECO:0000313" key="2">
    <source>
        <dbReference type="RefSeq" id="XP_019846947.2"/>
    </source>
</evidence>
<evidence type="ECO:0000313" key="1">
    <source>
        <dbReference type="Proteomes" id="UP001652620"/>
    </source>
</evidence>
<name>A0A6J0RIQ5_BACDO</name>
<dbReference type="RefSeq" id="XP_019846947.2">
    <property type="nucleotide sequence ID" value="XM_019991388.3"/>
</dbReference>
<protein>
    <submittedName>
        <fullName evidence="2">Uncharacterized protein LOC105229283 isoform X2</fullName>
    </submittedName>
</protein>
<accession>A0A6J0RIQ5</accession>
<organism evidence="1 2">
    <name type="scientific">Bactrocera dorsalis</name>
    <name type="common">Oriental fruit fly</name>
    <name type="synonym">Dacus dorsalis</name>
    <dbReference type="NCBI Taxonomy" id="27457"/>
    <lineage>
        <taxon>Eukaryota</taxon>
        <taxon>Metazoa</taxon>
        <taxon>Ecdysozoa</taxon>
        <taxon>Arthropoda</taxon>
        <taxon>Hexapoda</taxon>
        <taxon>Insecta</taxon>
        <taxon>Pterygota</taxon>
        <taxon>Neoptera</taxon>
        <taxon>Endopterygota</taxon>
        <taxon>Diptera</taxon>
        <taxon>Brachycera</taxon>
        <taxon>Muscomorpha</taxon>
        <taxon>Tephritoidea</taxon>
        <taxon>Tephritidae</taxon>
        <taxon>Bactrocera</taxon>
        <taxon>Bactrocera</taxon>
    </lineage>
</organism>
<proteinExistence type="predicted"/>
<keyword evidence="1" id="KW-1185">Reference proteome</keyword>
<dbReference type="AlphaFoldDB" id="A0A6J0RIQ5"/>
<dbReference type="InterPro" id="IPR023250">
    <property type="entry name" value="Cyclin-dep_Kinase_2_interact"/>
</dbReference>
<reference evidence="2" key="1">
    <citation type="submission" date="2025-08" db="UniProtKB">
        <authorList>
            <consortium name="RefSeq"/>
        </authorList>
    </citation>
    <scope>IDENTIFICATION</scope>
    <source>
        <tissue evidence="2">Adult</tissue>
    </source>
</reference>
<dbReference type="OrthoDB" id="17066at2759"/>
<dbReference type="GeneID" id="105229283"/>
<dbReference type="Proteomes" id="UP001652620">
    <property type="component" value="Unplaced"/>
</dbReference>
<sequence>MQDSNVQTCKDRLDIIISQEKSNFSKWQLAQKRGLAICTSIESIKTRALESRESSRNLKEKEEILYPKDLTQHIEKLNIILTIFKDITKHAEESLRQLIKLGKLVGNMDKIFYQSWPMSQYINFFDQLCSSYNKENKIKQRVACELPHCMNRSDLIRFTTAWEYPQYIDEWTSLMFAFLEEENKNKT</sequence>
<dbReference type="PRINTS" id="PR02040">
    <property type="entry name" value="CDK2IP"/>
</dbReference>